<dbReference type="InterPro" id="IPR002637">
    <property type="entry name" value="RdgB/HAM1"/>
</dbReference>
<organism evidence="12 13">
    <name type="scientific">Eeniella nana</name>
    <name type="common">Yeast</name>
    <name type="synonym">Brettanomyces nanus</name>
    <dbReference type="NCBI Taxonomy" id="13502"/>
    <lineage>
        <taxon>Eukaryota</taxon>
        <taxon>Fungi</taxon>
        <taxon>Dikarya</taxon>
        <taxon>Ascomycota</taxon>
        <taxon>Saccharomycotina</taxon>
        <taxon>Pichiomycetes</taxon>
        <taxon>Pichiales</taxon>
        <taxon>Pichiaceae</taxon>
        <taxon>Brettanomyces</taxon>
    </lineage>
</organism>
<keyword evidence="13" id="KW-1185">Reference proteome</keyword>
<sequence>MSTITFVTGNANKLKEVVAILAGSDGETKVGKFSISNKKLDLDELQGTIDEVITRKCEQAARIVGGPVMCEDTCLCFKAMHELPGPYIKWFVKYVGLEGINKMLDGFDDRSAQAVTTFGYCEGPGHKVRLFQGRTDGRIVSERGPTDFGWDAIFEPDGFQTTYAEMTGPEKNKISHRYKALSKLRDFLLAQ</sequence>
<dbReference type="KEGG" id="bnn:FOA43_002917"/>
<dbReference type="InterPro" id="IPR029001">
    <property type="entry name" value="ITPase-like_fam"/>
</dbReference>
<dbReference type="GO" id="GO:0046872">
    <property type="term" value="F:metal ion binding"/>
    <property type="evidence" value="ECO:0007669"/>
    <property type="project" value="UniProtKB-KW"/>
</dbReference>
<dbReference type="GO" id="GO:0036222">
    <property type="term" value="F:XTP diphosphatase activity"/>
    <property type="evidence" value="ECO:0007669"/>
    <property type="project" value="UniProtKB-UniRule"/>
</dbReference>
<gene>
    <name evidence="10 12" type="primary">HAM1</name>
    <name evidence="12" type="ORF">FOA43_002917</name>
</gene>
<feature type="binding site" evidence="10">
    <location>
        <position position="171"/>
    </location>
    <ligand>
        <name>ITP</name>
        <dbReference type="ChEBI" id="CHEBI:61402"/>
    </ligand>
</feature>
<feature type="binding site" evidence="10">
    <location>
        <position position="72"/>
    </location>
    <ligand>
        <name>Mg(2+)</name>
        <dbReference type="ChEBI" id="CHEBI:18420"/>
    </ligand>
</feature>
<evidence type="ECO:0000256" key="5">
    <source>
        <dbReference type="ARBA" id="ARBA00022801"/>
    </source>
</evidence>
<comment type="catalytic activity">
    <reaction evidence="10">
        <text>dITP + H2O = dIMP + diphosphate + H(+)</text>
        <dbReference type="Rhea" id="RHEA:28342"/>
        <dbReference type="ChEBI" id="CHEBI:15377"/>
        <dbReference type="ChEBI" id="CHEBI:15378"/>
        <dbReference type="ChEBI" id="CHEBI:33019"/>
        <dbReference type="ChEBI" id="CHEBI:61194"/>
        <dbReference type="ChEBI" id="CHEBI:61382"/>
        <dbReference type="EC" id="3.6.1.66"/>
    </reaction>
</comment>
<dbReference type="RefSeq" id="XP_038779127.1">
    <property type="nucleotide sequence ID" value="XM_038923199.1"/>
</dbReference>
<feature type="binding site" evidence="10">
    <location>
        <position position="56"/>
    </location>
    <ligand>
        <name>ITP</name>
        <dbReference type="ChEBI" id="CHEBI:61402"/>
    </ligand>
</feature>
<dbReference type="NCBIfam" id="TIGR00042">
    <property type="entry name" value="RdgB/HAM1 family non-canonical purine NTP pyrophosphatase"/>
    <property type="match status" value="1"/>
</dbReference>
<dbReference type="GO" id="GO:0005737">
    <property type="term" value="C:cytoplasm"/>
    <property type="evidence" value="ECO:0007669"/>
    <property type="project" value="UniProtKB-SubCell"/>
</dbReference>
<dbReference type="GO" id="GO:0009117">
    <property type="term" value="P:nucleotide metabolic process"/>
    <property type="evidence" value="ECO:0007669"/>
    <property type="project" value="UniProtKB-KW"/>
</dbReference>
<comment type="cofactor">
    <cofactor evidence="10">
        <name>Mg(2+)</name>
        <dbReference type="ChEBI" id="CHEBI:18420"/>
    </cofactor>
    <cofactor evidence="10">
        <name>Mn(2+)</name>
        <dbReference type="ChEBI" id="CHEBI:29035"/>
    </cofactor>
    <text evidence="10">Binds 1 divalent metal cation per subunit; can use either Mg(2+) or Mn(2+).</text>
</comment>
<evidence type="ECO:0000256" key="9">
    <source>
        <dbReference type="ARBA" id="ARBA00023242"/>
    </source>
</evidence>
<comment type="catalytic activity">
    <reaction evidence="10">
        <text>ITP + H2O = IMP + diphosphate + H(+)</text>
        <dbReference type="Rhea" id="RHEA:29399"/>
        <dbReference type="ChEBI" id="CHEBI:15377"/>
        <dbReference type="ChEBI" id="CHEBI:15378"/>
        <dbReference type="ChEBI" id="CHEBI:33019"/>
        <dbReference type="ChEBI" id="CHEBI:58053"/>
        <dbReference type="ChEBI" id="CHEBI:61402"/>
        <dbReference type="EC" id="3.6.1.66"/>
    </reaction>
</comment>
<dbReference type="SUPFAM" id="SSF52972">
    <property type="entry name" value="ITPase-like"/>
    <property type="match status" value="1"/>
</dbReference>
<evidence type="ECO:0000256" key="6">
    <source>
        <dbReference type="ARBA" id="ARBA00022842"/>
    </source>
</evidence>
<comment type="catalytic activity">
    <reaction evidence="10">
        <text>XTP + H2O = XMP + diphosphate + H(+)</text>
        <dbReference type="Rhea" id="RHEA:28610"/>
        <dbReference type="ChEBI" id="CHEBI:15377"/>
        <dbReference type="ChEBI" id="CHEBI:15378"/>
        <dbReference type="ChEBI" id="CHEBI:33019"/>
        <dbReference type="ChEBI" id="CHEBI:57464"/>
        <dbReference type="ChEBI" id="CHEBI:61314"/>
        <dbReference type="EC" id="3.6.1.66"/>
    </reaction>
</comment>
<dbReference type="InterPro" id="IPR027502">
    <property type="entry name" value="ITPase"/>
</dbReference>
<feature type="binding site" evidence="10">
    <location>
        <begin position="72"/>
        <end position="73"/>
    </location>
    <ligand>
        <name>ITP</name>
        <dbReference type="ChEBI" id="CHEBI:61402"/>
    </ligand>
</feature>
<dbReference type="PANTHER" id="PTHR11067">
    <property type="entry name" value="INOSINE TRIPHOSPHATE PYROPHOSPHATASE/HAM1 PROTEIN"/>
    <property type="match status" value="1"/>
</dbReference>
<keyword evidence="9 10" id="KW-0539">Nucleus</keyword>
<dbReference type="AlphaFoldDB" id="A0A875S6D7"/>
<comment type="subcellular location">
    <subcellularLocation>
        <location evidence="10">Cytoplasm</location>
    </subcellularLocation>
    <subcellularLocation>
        <location evidence="10">Nucleus</location>
    </subcellularLocation>
</comment>
<dbReference type="GO" id="GO:0000166">
    <property type="term" value="F:nucleotide binding"/>
    <property type="evidence" value="ECO:0007669"/>
    <property type="project" value="UniProtKB-KW"/>
</dbReference>
<evidence type="ECO:0000313" key="12">
    <source>
        <dbReference type="EMBL" id="QPG75562.1"/>
    </source>
</evidence>
<keyword evidence="4 10" id="KW-0547">Nucleotide-binding</keyword>
<dbReference type="FunFam" id="3.90.950.10:FF:000009">
    <property type="entry name" value="Inosine triphosphate pyrophosphatase"/>
    <property type="match status" value="1"/>
</dbReference>
<dbReference type="GO" id="GO:0009204">
    <property type="term" value="P:deoxyribonucleoside triphosphate catabolic process"/>
    <property type="evidence" value="ECO:0007669"/>
    <property type="project" value="UniProtKB-UniRule"/>
</dbReference>
<dbReference type="Gene3D" id="3.90.950.10">
    <property type="match status" value="1"/>
</dbReference>
<keyword evidence="6 10" id="KW-0460">Magnesium</keyword>
<evidence type="ECO:0000256" key="11">
    <source>
        <dbReference type="RuleBase" id="RU003781"/>
    </source>
</evidence>
<comment type="similarity">
    <text evidence="1 10 11">Belongs to the HAM1 NTPase family.</text>
</comment>
<dbReference type="EMBL" id="CP064814">
    <property type="protein sequence ID" value="QPG75562.1"/>
    <property type="molecule type" value="Genomic_DNA"/>
</dbReference>
<dbReference type="GO" id="GO:0005634">
    <property type="term" value="C:nucleus"/>
    <property type="evidence" value="ECO:0007669"/>
    <property type="project" value="UniProtKB-SubCell"/>
</dbReference>
<comment type="subunit">
    <text evidence="10">Homodimer.</text>
</comment>
<evidence type="ECO:0000256" key="8">
    <source>
        <dbReference type="ARBA" id="ARBA00023211"/>
    </source>
</evidence>
<keyword evidence="3 10" id="KW-0479">Metal-binding</keyword>
<evidence type="ECO:0000256" key="10">
    <source>
        <dbReference type="HAMAP-Rule" id="MF_03148"/>
    </source>
</evidence>
<evidence type="ECO:0000256" key="1">
    <source>
        <dbReference type="ARBA" id="ARBA00008023"/>
    </source>
</evidence>
<keyword evidence="7 10" id="KW-0546">Nucleotide metabolism</keyword>
<accession>A0A875S6D7</accession>
<dbReference type="OrthoDB" id="6288734at2759"/>
<comment type="function">
    <text evidence="10">Pyrophosphatase that hydrolyzes non-canonical purine nucleotides such as inosine triphosphate (ITP), deoxyinosine triphosphate (dITP) or xanthosine 5'-triphosphate (XTP) to their respective monophosphate derivatives. The enzyme does not distinguish between the deoxy- and ribose forms. Probably excludes non-canonical purines from RNA and DNA precursor pools, thus preventing their incorporation into RNA and DNA and avoiding chromosomal lesions.</text>
</comment>
<dbReference type="HAMAP" id="MF_03148">
    <property type="entry name" value="HAM1_NTPase"/>
    <property type="match status" value="1"/>
</dbReference>
<keyword evidence="2 10" id="KW-0963">Cytoplasm</keyword>
<dbReference type="EC" id="3.6.1.66" evidence="10"/>
<keyword evidence="8 10" id="KW-0464">Manganese</keyword>
<evidence type="ECO:0000313" key="13">
    <source>
        <dbReference type="Proteomes" id="UP000662931"/>
    </source>
</evidence>
<dbReference type="Pfam" id="PF01725">
    <property type="entry name" value="Ham1p_like"/>
    <property type="match status" value="1"/>
</dbReference>
<protein>
    <recommendedName>
        <fullName evidence="10">Inosine triphosphate pyrophosphatase</fullName>
        <shortName evidence="10">ITPase</shortName>
        <shortName evidence="10">Inosine triphosphatase</shortName>
        <ecNumber evidence="10">3.6.1.66</ecNumber>
    </recommendedName>
    <alternativeName>
        <fullName evidence="10">Non-canonical purine NTP pyrophosphatase</fullName>
    </alternativeName>
    <alternativeName>
        <fullName evidence="10">Non-standard purine NTP pyrophosphatase</fullName>
    </alternativeName>
    <alternativeName>
        <fullName evidence="10">Nucleoside-triphosphate diphosphatase</fullName>
    </alternativeName>
    <alternativeName>
        <fullName evidence="10">Nucleoside-triphosphate pyrophosphatase</fullName>
        <shortName evidence="10">NTPase</shortName>
    </alternativeName>
    <alternativeName>
        <fullName evidence="10">XTP/dITP diphosphatase</fullName>
    </alternativeName>
</protein>
<evidence type="ECO:0000256" key="4">
    <source>
        <dbReference type="ARBA" id="ARBA00022741"/>
    </source>
</evidence>
<feature type="binding site" evidence="10">
    <location>
        <begin position="8"/>
        <end position="13"/>
    </location>
    <ligand>
        <name>ITP</name>
        <dbReference type="ChEBI" id="CHEBI:61402"/>
    </ligand>
</feature>
<dbReference type="PANTHER" id="PTHR11067:SF9">
    <property type="entry name" value="INOSINE TRIPHOSPHATE PYROPHOSPHATASE"/>
    <property type="match status" value="1"/>
</dbReference>
<dbReference type="GO" id="GO:0035870">
    <property type="term" value="F:dITP diphosphatase activity"/>
    <property type="evidence" value="ECO:0007669"/>
    <property type="project" value="UniProtKB-UniRule"/>
</dbReference>
<feature type="binding site" evidence="10">
    <location>
        <begin position="148"/>
        <end position="151"/>
    </location>
    <ligand>
        <name>ITP</name>
        <dbReference type="ChEBI" id="CHEBI:61402"/>
    </ligand>
</feature>
<dbReference type="CDD" id="cd00515">
    <property type="entry name" value="HAM1"/>
    <property type="match status" value="1"/>
</dbReference>
<evidence type="ECO:0000256" key="7">
    <source>
        <dbReference type="ARBA" id="ARBA00023080"/>
    </source>
</evidence>
<dbReference type="GeneID" id="62196318"/>
<keyword evidence="5 10" id="KW-0378">Hydrolase</keyword>
<feature type="binding site" evidence="10">
    <location>
        <begin position="176"/>
        <end position="177"/>
    </location>
    <ligand>
        <name>ITP</name>
        <dbReference type="ChEBI" id="CHEBI:61402"/>
    </ligand>
</feature>
<feature type="binding site" evidence="10">
    <location>
        <position position="44"/>
    </location>
    <ligand>
        <name>Mg(2+)</name>
        <dbReference type="ChEBI" id="CHEBI:18420"/>
    </ligand>
</feature>
<evidence type="ECO:0000256" key="2">
    <source>
        <dbReference type="ARBA" id="ARBA00022490"/>
    </source>
</evidence>
<dbReference type="GO" id="GO:0036220">
    <property type="term" value="F:ITP diphosphatase activity"/>
    <property type="evidence" value="ECO:0007669"/>
    <property type="project" value="UniProtKB-UniRule"/>
</dbReference>
<reference evidence="12" key="1">
    <citation type="submission" date="2020-10" db="EMBL/GenBank/DDBJ databases">
        <authorList>
            <person name="Roach M.J.R."/>
        </authorList>
    </citation>
    <scope>NUCLEOTIDE SEQUENCE</scope>
    <source>
        <strain evidence="12">CBS 1945</strain>
    </source>
</reference>
<name>A0A875S6D7_EENNA</name>
<evidence type="ECO:0000256" key="3">
    <source>
        <dbReference type="ARBA" id="ARBA00022723"/>
    </source>
</evidence>
<proteinExistence type="inferred from homology"/>
<dbReference type="Proteomes" id="UP000662931">
    <property type="component" value="Chromosome 3"/>
</dbReference>